<dbReference type="Proteomes" id="UP001396334">
    <property type="component" value="Unassembled WGS sequence"/>
</dbReference>
<accession>A0ABR2S3R4</accession>
<comment type="caution">
    <text evidence="1">The sequence shown here is derived from an EMBL/GenBank/DDBJ whole genome shotgun (WGS) entry which is preliminary data.</text>
</comment>
<evidence type="ECO:0000313" key="2">
    <source>
        <dbReference type="Proteomes" id="UP001396334"/>
    </source>
</evidence>
<evidence type="ECO:0000313" key="1">
    <source>
        <dbReference type="EMBL" id="KAK9019893.1"/>
    </source>
</evidence>
<protein>
    <submittedName>
        <fullName evidence="1">Uncharacterized protein</fullName>
    </submittedName>
</protein>
<gene>
    <name evidence="1" type="ORF">V6N11_054400</name>
</gene>
<dbReference type="EMBL" id="JBBPBN010000017">
    <property type="protein sequence ID" value="KAK9019893.1"/>
    <property type="molecule type" value="Genomic_DNA"/>
</dbReference>
<keyword evidence="2" id="KW-1185">Reference proteome</keyword>
<organism evidence="1 2">
    <name type="scientific">Hibiscus sabdariffa</name>
    <name type="common">roselle</name>
    <dbReference type="NCBI Taxonomy" id="183260"/>
    <lineage>
        <taxon>Eukaryota</taxon>
        <taxon>Viridiplantae</taxon>
        <taxon>Streptophyta</taxon>
        <taxon>Embryophyta</taxon>
        <taxon>Tracheophyta</taxon>
        <taxon>Spermatophyta</taxon>
        <taxon>Magnoliopsida</taxon>
        <taxon>eudicotyledons</taxon>
        <taxon>Gunneridae</taxon>
        <taxon>Pentapetalae</taxon>
        <taxon>rosids</taxon>
        <taxon>malvids</taxon>
        <taxon>Malvales</taxon>
        <taxon>Malvaceae</taxon>
        <taxon>Malvoideae</taxon>
        <taxon>Hibiscus</taxon>
    </lineage>
</organism>
<dbReference type="PANTHER" id="PTHR37758">
    <property type="entry name" value="OS03G0334300 PROTEIN"/>
    <property type="match status" value="1"/>
</dbReference>
<proteinExistence type="predicted"/>
<dbReference type="PANTHER" id="PTHR37758:SF1">
    <property type="entry name" value="OS03G0334300 PROTEIN"/>
    <property type="match status" value="1"/>
</dbReference>
<sequence>METTSSFCHTTAHGMARVLGQVPKPCQTHCKRERVPPGFRGLNMKGKQRCGGAVVAAKCSAWDTGFLRELERELEEGGEEWKRVERVRDKCKERKGVVELLECLEREAILGEDHGREPSDYNRRALIFDQSSRVFQALKNSQQS</sequence>
<name>A0ABR2S3R4_9ROSI</name>
<reference evidence="1 2" key="1">
    <citation type="journal article" date="2024" name="G3 (Bethesda)">
        <title>Genome assembly of Hibiscus sabdariffa L. provides insights into metabolisms of medicinal natural products.</title>
        <authorList>
            <person name="Kim T."/>
        </authorList>
    </citation>
    <scope>NUCLEOTIDE SEQUENCE [LARGE SCALE GENOMIC DNA]</scope>
    <source>
        <strain evidence="1">TK-2024</strain>
        <tissue evidence="1">Old leaves</tissue>
    </source>
</reference>